<comment type="caution">
    <text evidence="2">The sequence shown here is derived from an EMBL/GenBank/DDBJ whole genome shotgun (WGS) entry which is preliminary data.</text>
</comment>
<dbReference type="InterPro" id="IPR001853">
    <property type="entry name" value="DSBA-like_thioredoxin_dom"/>
</dbReference>
<dbReference type="Gene3D" id="3.40.30.10">
    <property type="entry name" value="Glutaredoxin"/>
    <property type="match status" value="1"/>
</dbReference>
<dbReference type="SUPFAM" id="SSF52833">
    <property type="entry name" value="Thioredoxin-like"/>
    <property type="match status" value="1"/>
</dbReference>
<proteinExistence type="predicted"/>
<feature type="domain" description="DSBA-like thioredoxin" evidence="1">
    <location>
        <begin position="22"/>
        <end position="203"/>
    </location>
</feature>
<keyword evidence="3" id="KW-1185">Reference proteome</keyword>
<dbReference type="PANTHER" id="PTHR13887">
    <property type="entry name" value="GLUTATHIONE S-TRANSFERASE KAPPA"/>
    <property type="match status" value="1"/>
</dbReference>
<dbReference type="InterPro" id="IPR036249">
    <property type="entry name" value="Thioredoxin-like_sf"/>
</dbReference>
<sequence length="219" mass="24259">MPLPARLDETLAADFPNGAKDVLHWYDFLCPFCYVGQQRNANFERHGFHVADIPFEAHPEIPPEGRLMQDRSGPMYASLEAQARAAGLPLNWPSRLPNTRMALAAAEWTRRHAPADFPGLEKALFAAHFERGEDLGDIDTIIRHAQDNGVDIGAMRTALADGSAKEFVDRSEALARYVGVRGTPAWLVAGQLIPGLYPEEEFERLAATLSEAEQNHENS</sequence>
<dbReference type="RefSeq" id="WP_238242097.1">
    <property type="nucleotide sequence ID" value="NZ_BPQQ01000146.1"/>
</dbReference>
<evidence type="ECO:0000313" key="3">
    <source>
        <dbReference type="Proteomes" id="UP001055153"/>
    </source>
</evidence>
<dbReference type="PANTHER" id="PTHR13887:SF41">
    <property type="entry name" value="THIOREDOXIN SUPERFAMILY PROTEIN"/>
    <property type="match status" value="1"/>
</dbReference>
<protein>
    <recommendedName>
        <fullName evidence="1">DSBA-like thioredoxin domain-containing protein</fullName>
    </recommendedName>
</protein>
<organism evidence="2 3">
    <name type="scientific">Methylobacterium isbiliense</name>
    <dbReference type="NCBI Taxonomy" id="315478"/>
    <lineage>
        <taxon>Bacteria</taxon>
        <taxon>Pseudomonadati</taxon>
        <taxon>Pseudomonadota</taxon>
        <taxon>Alphaproteobacteria</taxon>
        <taxon>Hyphomicrobiales</taxon>
        <taxon>Methylobacteriaceae</taxon>
        <taxon>Methylobacterium</taxon>
    </lineage>
</organism>
<dbReference type="EMBL" id="BPQQ01000146">
    <property type="protein sequence ID" value="GJE04641.1"/>
    <property type="molecule type" value="Genomic_DNA"/>
</dbReference>
<reference evidence="2" key="2">
    <citation type="submission" date="2021-08" db="EMBL/GenBank/DDBJ databases">
        <authorList>
            <person name="Tani A."/>
            <person name="Ola A."/>
            <person name="Ogura Y."/>
            <person name="Katsura K."/>
            <person name="Hayashi T."/>
        </authorList>
    </citation>
    <scope>NUCLEOTIDE SEQUENCE</scope>
    <source>
        <strain evidence="2">DSM 17168</strain>
    </source>
</reference>
<accession>A0ABQ4SSJ9</accession>
<dbReference type="Proteomes" id="UP001055153">
    <property type="component" value="Unassembled WGS sequence"/>
</dbReference>
<reference evidence="2" key="1">
    <citation type="journal article" date="2021" name="Front. Microbiol.">
        <title>Comprehensive Comparative Genomics and Phenotyping of Methylobacterium Species.</title>
        <authorList>
            <person name="Alessa O."/>
            <person name="Ogura Y."/>
            <person name="Fujitani Y."/>
            <person name="Takami H."/>
            <person name="Hayashi T."/>
            <person name="Sahin N."/>
            <person name="Tani A."/>
        </authorList>
    </citation>
    <scope>NUCLEOTIDE SEQUENCE</scope>
    <source>
        <strain evidence="2">DSM 17168</strain>
    </source>
</reference>
<name>A0ABQ4SSJ9_9HYPH</name>
<gene>
    <name evidence="2" type="ORF">GMJLKIPL_6605</name>
</gene>
<dbReference type="Pfam" id="PF01323">
    <property type="entry name" value="DSBA"/>
    <property type="match status" value="1"/>
</dbReference>
<evidence type="ECO:0000259" key="1">
    <source>
        <dbReference type="Pfam" id="PF01323"/>
    </source>
</evidence>
<evidence type="ECO:0000313" key="2">
    <source>
        <dbReference type="EMBL" id="GJE04641.1"/>
    </source>
</evidence>